<accession>A0ABP8ULS4</accession>
<dbReference type="EMBL" id="BAABHK010000014">
    <property type="protein sequence ID" value="GAA4634926.1"/>
    <property type="molecule type" value="Genomic_DNA"/>
</dbReference>
<feature type="compositionally biased region" description="Gly residues" evidence="1">
    <location>
        <begin position="134"/>
        <end position="144"/>
    </location>
</feature>
<dbReference type="Gene3D" id="2.60.130.10">
    <property type="entry name" value="Aromatic compound dioxygenase"/>
    <property type="match status" value="1"/>
</dbReference>
<dbReference type="SUPFAM" id="SSF49482">
    <property type="entry name" value="Aromatic compound dioxygenase"/>
    <property type="match status" value="1"/>
</dbReference>
<dbReference type="Proteomes" id="UP001501442">
    <property type="component" value="Unassembled WGS sequence"/>
</dbReference>
<protein>
    <recommendedName>
        <fullName evidence="4">Intradiol ring-cleavage dioxygenases domain-containing protein</fullName>
    </recommendedName>
</protein>
<dbReference type="CDD" id="cd03457">
    <property type="entry name" value="intradiol_dioxygenase_like"/>
    <property type="match status" value="1"/>
</dbReference>
<feature type="compositionally biased region" description="Pro residues" evidence="1">
    <location>
        <begin position="146"/>
        <end position="159"/>
    </location>
</feature>
<dbReference type="PROSITE" id="PS51318">
    <property type="entry name" value="TAT"/>
    <property type="match status" value="1"/>
</dbReference>
<keyword evidence="3" id="KW-1185">Reference proteome</keyword>
<gene>
    <name evidence="2" type="ORF">GCM10023196_078410</name>
</gene>
<organism evidence="2 3">
    <name type="scientific">Actinoallomurus vinaceus</name>
    <dbReference type="NCBI Taxonomy" id="1080074"/>
    <lineage>
        <taxon>Bacteria</taxon>
        <taxon>Bacillati</taxon>
        <taxon>Actinomycetota</taxon>
        <taxon>Actinomycetes</taxon>
        <taxon>Streptosporangiales</taxon>
        <taxon>Thermomonosporaceae</taxon>
        <taxon>Actinoallomurus</taxon>
    </lineage>
</organism>
<reference evidence="3" key="1">
    <citation type="journal article" date="2019" name="Int. J. Syst. Evol. Microbiol.">
        <title>The Global Catalogue of Microorganisms (GCM) 10K type strain sequencing project: providing services to taxonomists for standard genome sequencing and annotation.</title>
        <authorList>
            <consortium name="The Broad Institute Genomics Platform"/>
            <consortium name="The Broad Institute Genome Sequencing Center for Infectious Disease"/>
            <person name="Wu L."/>
            <person name="Ma J."/>
        </authorList>
    </citation>
    <scope>NUCLEOTIDE SEQUENCE [LARGE SCALE GENOMIC DNA]</scope>
    <source>
        <strain evidence="3">JCM 17939</strain>
    </source>
</reference>
<sequence length="298" mass="30839">MTEREDHTQSPESGAVNRRAALTALGGAGLGAAGIVALGRAAAGASTTHGPTGPKPACVLAPEMVEGPYYLDYDLFRRDITEHKDGVPLILRATVVDATTCAPIPRAALDIWHCDALGEYSGYTAMGVGGANGGGPGGPGGGTPPTGTPTPPPGSPPPGGGGGHAEPTDKLTFLRGVQLTDRRGVVEFRTLYPGWYMGRAIHIHAKVHIGGKVVGRKYTGGHVAHTGQFFFDENVTERIAKLQPYAINTTHRTTLDEDGIYRNGGSAGLVTLRPLHKGPTTHGLLATIVVAVNPDATP</sequence>
<evidence type="ECO:0008006" key="4">
    <source>
        <dbReference type="Google" id="ProtNLM"/>
    </source>
</evidence>
<evidence type="ECO:0000313" key="3">
    <source>
        <dbReference type="Proteomes" id="UP001501442"/>
    </source>
</evidence>
<dbReference type="InterPro" id="IPR006311">
    <property type="entry name" value="TAT_signal"/>
</dbReference>
<dbReference type="PANTHER" id="PTHR34315:SF1">
    <property type="entry name" value="INTRADIOL RING-CLEAVAGE DIOXYGENASES DOMAIN-CONTAINING PROTEIN-RELATED"/>
    <property type="match status" value="1"/>
</dbReference>
<comment type="caution">
    <text evidence="2">The sequence shown here is derived from an EMBL/GenBank/DDBJ whole genome shotgun (WGS) entry which is preliminary data.</text>
</comment>
<name>A0ABP8ULS4_9ACTN</name>
<dbReference type="PANTHER" id="PTHR34315">
    <property type="match status" value="1"/>
</dbReference>
<feature type="region of interest" description="Disordered" evidence="1">
    <location>
        <begin position="134"/>
        <end position="168"/>
    </location>
</feature>
<proteinExistence type="predicted"/>
<evidence type="ECO:0000256" key="1">
    <source>
        <dbReference type="SAM" id="MobiDB-lite"/>
    </source>
</evidence>
<dbReference type="InterPro" id="IPR015889">
    <property type="entry name" value="Intradiol_dOase_core"/>
</dbReference>
<evidence type="ECO:0000313" key="2">
    <source>
        <dbReference type="EMBL" id="GAA4634926.1"/>
    </source>
</evidence>
<dbReference type="RefSeq" id="WP_345437891.1">
    <property type="nucleotide sequence ID" value="NZ_BAABHK010000014.1"/>
</dbReference>